<dbReference type="GO" id="GO:0006824">
    <property type="term" value="P:cobalt ion transport"/>
    <property type="evidence" value="ECO:0007669"/>
    <property type="project" value="InterPro"/>
</dbReference>
<evidence type="ECO:0000256" key="4">
    <source>
        <dbReference type="ARBA" id="ARBA00022989"/>
    </source>
</evidence>
<dbReference type="Pfam" id="PF02361">
    <property type="entry name" value="CbiQ"/>
    <property type="match status" value="1"/>
</dbReference>
<dbReference type="Proteomes" id="UP000199315">
    <property type="component" value="Unassembled WGS sequence"/>
</dbReference>
<dbReference type="RefSeq" id="WP_091233698.1">
    <property type="nucleotide sequence ID" value="NZ_FMKA01000011.1"/>
</dbReference>
<dbReference type="CDD" id="cd16914">
    <property type="entry name" value="EcfT"/>
    <property type="match status" value="1"/>
</dbReference>
<dbReference type="STRING" id="1619234.SAMN05421730_101142"/>
<feature type="transmembrane region" description="Helical" evidence="6">
    <location>
        <begin position="147"/>
        <end position="166"/>
    </location>
</feature>
<dbReference type="EMBL" id="FMKA01000011">
    <property type="protein sequence ID" value="SCP97512.1"/>
    <property type="molecule type" value="Genomic_DNA"/>
</dbReference>
<dbReference type="PANTHER" id="PTHR34857">
    <property type="entry name" value="SLL0384 PROTEIN"/>
    <property type="match status" value="1"/>
</dbReference>
<protein>
    <submittedName>
        <fullName evidence="7">Cobalt/nickel transport system permease protein</fullName>
    </submittedName>
</protein>
<comment type="subcellular location">
    <subcellularLocation>
        <location evidence="1">Cell membrane</location>
        <topology evidence="1">Multi-pass membrane protein</topology>
    </subcellularLocation>
</comment>
<dbReference type="InterPro" id="IPR003339">
    <property type="entry name" value="ABC/ECF_trnsptr_transmembrane"/>
</dbReference>
<organism evidence="7 8">
    <name type="scientific">Anaerobium acetethylicum</name>
    <dbReference type="NCBI Taxonomy" id="1619234"/>
    <lineage>
        <taxon>Bacteria</taxon>
        <taxon>Bacillati</taxon>
        <taxon>Bacillota</taxon>
        <taxon>Clostridia</taxon>
        <taxon>Lachnospirales</taxon>
        <taxon>Lachnospiraceae</taxon>
        <taxon>Anaerobium</taxon>
    </lineage>
</organism>
<evidence type="ECO:0000256" key="6">
    <source>
        <dbReference type="SAM" id="Phobius"/>
    </source>
</evidence>
<keyword evidence="3 6" id="KW-0812">Transmembrane</keyword>
<dbReference type="InterPro" id="IPR012809">
    <property type="entry name" value="ECF_CbiQ"/>
</dbReference>
<dbReference type="NCBIfam" id="TIGR02454">
    <property type="entry name" value="ECF_T_CbiQ"/>
    <property type="match status" value="1"/>
</dbReference>
<dbReference type="OrthoDB" id="8585740at2"/>
<evidence type="ECO:0000313" key="7">
    <source>
        <dbReference type="EMBL" id="SCP97512.1"/>
    </source>
</evidence>
<accession>A0A1D3TU60</accession>
<reference evidence="7 8" key="1">
    <citation type="submission" date="2016-09" db="EMBL/GenBank/DDBJ databases">
        <authorList>
            <person name="Capua I."/>
            <person name="De Benedictis P."/>
            <person name="Joannis T."/>
            <person name="Lombin L.H."/>
            <person name="Cattoli G."/>
        </authorList>
    </citation>
    <scope>NUCLEOTIDE SEQUENCE [LARGE SCALE GENOMIC DNA]</scope>
    <source>
        <strain evidence="7 8">GluBS11</strain>
    </source>
</reference>
<feature type="transmembrane region" description="Helical" evidence="6">
    <location>
        <begin position="102"/>
        <end position="135"/>
    </location>
</feature>
<evidence type="ECO:0000256" key="2">
    <source>
        <dbReference type="ARBA" id="ARBA00022475"/>
    </source>
</evidence>
<dbReference type="GO" id="GO:0043190">
    <property type="term" value="C:ATP-binding cassette (ABC) transporter complex"/>
    <property type="evidence" value="ECO:0007669"/>
    <property type="project" value="InterPro"/>
</dbReference>
<dbReference type="AlphaFoldDB" id="A0A1D3TU60"/>
<keyword evidence="2" id="KW-1003">Cell membrane</keyword>
<evidence type="ECO:0000256" key="3">
    <source>
        <dbReference type="ARBA" id="ARBA00022692"/>
    </source>
</evidence>
<gene>
    <name evidence="7" type="ORF">SAMN05421730_101142</name>
</gene>
<feature type="transmembrane region" description="Helical" evidence="6">
    <location>
        <begin position="239"/>
        <end position="265"/>
    </location>
</feature>
<dbReference type="PANTHER" id="PTHR34857:SF2">
    <property type="entry name" value="SLL0384 PROTEIN"/>
    <property type="match status" value="1"/>
</dbReference>
<keyword evidence="5 6" id="KW-0472">Membrane</keyword>
<feature type="transmembrane region" description="Helical" evidence="6">
    <location>
        <begin position="29"/>
        <end position="47"/>
    </location>
</feature>
<name>A0A1D3TU60_9FIRM</name>
<evidence type="ECO:0000256" key="1">
    <source>
        <dbReference type="ARBA" id="ARBA00004651"/>
    </source>
</evidence>
<sequence>MQDIKSSISQMNALELSAQKNTIIHRLQAPVKIITTVIYLLIIISYGQGQVSRLIPCFFYPAVVMALGEIPFKTIAGRLLIALPFSLFAGISNLMFSRETAFILGGIAVTAGMVSFASIMLKTALCVTAVLILIATTDMNGLAYGMLSLRVPPVIVTQIMLTYRYIGVIAEEASVMRHAYLLRAPNEKGIRMKDMGAFLGQLIIRSFDRSERIYNAMKCRGYEGRIAYSDREKISLKGWAYITVTSVFFLLLRFVNVSALVGSLFL</sequence>
<evidence type="ECO:0000313" key="8">
    <source>
        <dbReference type="Proteomes" id="UP000199315"/>
    </source>
</evidence>
<keyword evidence="8" id="KW-1185">Reference proteome</keyword>
<proteinExistence type="predicted"/>
<evidence type="ECO:0000256" key="5">
    <source>
        <dbReference type="ARBA" id="ARBA00023136"/>
    </source>
</evidence>
<dbReference type="InterPro" id="IPR051611">
    <property type="entry name" value="ECF_transporter_component"/>
</dbReference>
<feature type="transmembrane region" description="Helical" evidence="6">
    <location>
        <begin position="79"/>
        <end position="96"/>
    </location>
</feature>
<keyword evidence="4 6" id="KW-1133">Transmembrane helix</keyword>